<keyword evidence="2" id="KW-1185">Reference proteome</keyword>
<accession>A0AAV4RVE4</accession>
<gene>
    <name evidence="1" type="ORF">CEXT_631501</name>
</gene>
<organism evidence="1 2">
    <name type="scientific">Caerostris extrusa</name>
    <name type="common">Bark spider</name>
    <name type="synonym">Caerostris bankana</name>
    <dbReference type="NCBI Taxonomy" id="172846"/>
    <lineage>
        <taxon>Eukaryota</taxon>
        <taxon>Metazoa</taxon>
        <taxon>Ecdysozoa</taxon>
        <taxon>Arthropoda</taxon>
        <taxon>Chelicerata</taxon>
        <taxon>Arachnida</taxon>
        <taxon>Araneae</taxon>
        <taxon>Araneomorphae</taxon>
        <taxon>Entelegynae</taxon>
        <taxon>Araneoidea</taxon>
        <taxon>Araneidae</taxon>
        <taxon>Caerostris</taxon>
    </lineage>
</organism>
<dbReference type="AlphaFoldDB" id="A0AAV4RVE4"/>
<dbReference type="EMBL" id="BPLR01008523">
    <property type="protein sequence ID" value="GIY25327.1"/>
    <property type="molecule type" value="Genomic_DNA"/>
</dbReference>
<sequence length="111" mass="12563">MQNMAVALWPPCTRYDGFEITPKPPVPVCRRQVLGRESVSAPVTSYRTSMSSLHIKHNIHVCVPTCLLPRPQGKEKRLSGLEGRERPHIVTHTPLSVESPILNKIFLHMLF</sequence>
<evidence type="ECO:0000313" key="1">
    <source>
        <dbReference type="EMBL" id="GIY25327.1"/>
    </source>
</evidence>
<proteinExistence type="predicted"/>
<evidence type="ECO:0000313" key="2">
    <source>
        <dbReference type="Proteomes" id="UP001054945"/>
    </source>
</evidence>
<reference evidence="1 2" key="1">
    <citation type="submission" date="2021-06" db="EMBL/GenBank/DDBJ databases">
        <title>Caerostris extrusa draft genome.</title>
        <authorList>
            <person name="Kono N."/>
            <person name="Arakawa K."/>
        </authorList>
    </citation>
    <scope>NUCLEOTIDE SEQUENCE [LARGE SCALE GENOMIC DNA]</scope>
</reference>
<comment type="caution">
    <text evidence="1">The sequence shown here is derived from an EMBL/GenBank/DDBJ whole genome shotgun (WGS) entry which is preliminary data.</text>
</comment>
<name>A0AAV4RVE4_CAEEX</name>
<protein>
    <submittedName>
        <fullName evidence="1">Uncharacterized protein</fullName>
    </submittedName>
</protein>
<dbReference type="Proteomes" id="UP001054945">
    <property type="component" value="Unassembled WGS sequence"/>
</dbReference>